<feature type="coiled-coil region" evidence="10">
    <location>
        <begin position="176"/>
        <end position="203"/>
    </location>
</feature>
<comment type="catalytic activity">
    <reaction evidence="1">
        <text>4-hydroxy-4-methyl-2-oxoglutarate = 2 pyruvate</text>
        <dbReference type="Rhea" id="RHEA:22748"/>
        <dbReference type="ChEBI" id="CHEBI:15361"/>
        <dbReference type="ChEBI" id="CHEBI:58276"/>
        <dbReference type="EC" id="4.1.3.17"/>
    </reaction>
</comment>
<evidence type="ECO:0000256" key="1">
    <source>
        <dbReference type="ARBA" id="ARBA00001342"/>
    </source>
</evidence>
<dbReference type="NCBIfam" id="TIGR02798">
    <property type="entry name" value="ligK_PcmE"/>
    <property type="match status" value="1"/>
</dbReference>
<evidence type="ECO:0000256" key="8">
    <source>
        <dbReference type="ARBA" id="ARBA00061585"/>
    </source>
</evidence>
<dbReference type="Pfam" id="PF03737">
    <property type="entry name" value="RraA-like"/>
    <property type="match status" value="1"/>
</dbReference>
<dbReference type="GO" id="GO:0047443">
    <property type="term" value="F:4-hydroxy-4-methyl-2-oxoglutarate aldolase activity"/>
    <property type="evidence" value="ECO:0007669"/>
    <property type="project" value="UniProtKB-EC"/>
</dbReference>
<dbReference type="InterPro" id="IPR036704">
    <property type="entry name" value="RraA/RraA-like_sf"/>
</dbReference>
<dbReference type="InterPro" id="IPR014165">
    <property type="entry name" value="LigK_PcmE"/>
</dbReference>
<comment type="cofactor">
    <cofactor evidence="2 9">
        <name>Mg(2+)</name>
        <dbReference type="ChEBI" id="CHEBI:18420"/>
    </cofactor>
</comment>
<proteinExistence type="inferred from homology"/>
<dbReference type="GO" id="GO:0019336">
    <property type="term" value="P:phenol-containing compound catabolic process"/>
    <property type="evidence" value="ECO:0007669"/>
    <property type="project" value="UniProtKB-ARBA"/>
</dbReference>
<dbReference type="EC" id="4.1.3.17" evidence="4"/>
<dbReference type="GO" id="GO:0016740">
    <property type="term" value="F:transferase activity"/>
    <property type="evidence" value="ECO:0007669"/>
    <property type="project" value="UniProtKB-KW"/>
</dbReference>
<feature type="binding site" evidence="9">
    <location>
        <begin position="95"/>
        <end position="98"/>
    </location>
    <ligand>
        <name>substrate</name>
    </ligand>
</feature>
<evidence type="ECO:0000256" key="4">
    <source>
        <dbReference type="ARBA" id="ARBA00012213"/>
    </source>
</evidence>
<dbReference type="PANTHER" id="PTHR33254:SF16">
    <property type="entry name" value="BLR3842 PROTEIN"/>
    <property type="match status" value="1"/>
</dbReference>
<evidence type="ECO:0000256" key="5">
    <source>
        <dbReference type="ARBA" id="ARBA00022723"/>
    </source>
</evidence>
<dbReference type="NCBIfam" id="NF006731">
    <property type="entry name" value="PRK09262.1"/>
    <property type="match status" value="1"/>
</dbReference>
<reference evidence="11" key="2">
    <citation type="journal article" date="2007" name="Proc. Natl. Acad. Sci. U.S.A.">
        <title>Proteorhodopsin photosystem gene expression enables photophosphorylation in a heterologous host.</title>
        <authorList>
            <person name="Martinez A."/>
            <person name="Bradley A.S."/>
            <person name="Waldbauer J.R."/>
            <person name="Summons R.E."/>
            <person name="Delong E.F."/>
        </authorList>
    </citation>
    <scope>NUCLEOTIDE SEQUENCE</scope>
</reference>
<dbReference type="GO" id="GO:0046872">
    <property type="term" value="F:metal ion binding"/>
    <property type="evidence" value="ECO:0007669"/>
    <property type="project" value="UniProtKB-KW"/>
</dbReference>
<keyword evidence="7" id="KW-0456">Lyase</keyword>
<dbReference type="EMBL" id="EF100191">
    <property type="protein sequence ID" value="ABL61028.1"/>
    <property type="molecule type" value="Genomic_DNA"/>
</dbReference>
<dbReference type="GO" id="GO:0046395">
    <property type="term" value="P:carboxylic acid catabolic process"/>
    <property type="evidence" value="ECO:0007669"/>
    <property type="project" value="UniProtKB-ARBA"/>
</dbReference>
<dbReference type="PANTHER" id="PTHR33254">
    <property type="entry name" value="4-HYDROXY-4-METHYL-2-OXOGLUTARATE ALDOLASE 3-RELATED"/>
    <property type="match status" value="1"/>
</dbReference>
<evidence type="ECO:0000256" key="6">
    <source>
        <dbReference type="ARBA" id="ARBA00022842"/>
    </source>
</evidence>
<organism evidence="11">
    <name type="scientific">uncultured marine bacterium HF10_25F10</name>
    <dbReference type="NCBI Taxonomy" id="413068"/>
    <lineage>
        <taxon>Bacteria</taxon>
        <taxon>environmental samples</taxon>
    </lineage>
</organism>
<dbReference type="CDD" id="cd16841">
    <property type="entry name" value="RraA_family"/>
    <property type="match status" value="1"/>
</dbReference>
<gene>
    <name evidence="11" type="ORF">ALOHA_HF1025F10.40</name>
</gene>
<evidence type="ECO:0000256" key="7">
    <source>
        <dbReference type="ARBA" id="ARBA00023239"/>
    </source>
</evidence>
<evidence type="ECO:0000256" key="2">
    <source>
        <dbReference type="ARBA" id="ARBA00001946"/>
    </source>
</evidence>
<dbReference type="Gene3D" id="3.50.30.40">
    <property type="entry name" value="Ribonuclease E inhibitor RraA/RraA-like"/>
    <property type="match status" value="1"/>
</dbReference>
<feature type="binding site" evidence="9">
    <location>
        <position position="117"/>
    </location>
    <ligand>
        <name>substrate</name>
    </ligand>
</feature>
<keyword evidence="6 9" id="KW-0460">Magnesium</keyword>
<sequence>MQTVAVRNFRRTDLGLAARLGDAGASTVHEAQGRTGLMDRALRPIYPGARIGGTAVTILAAPGDNWMVHVAIELCQPGDILVLATTSPNTDGYFGDLLATSAQARGVKGLISDAGVRDVADLQQMNFPVWSRAVSSMGTVKNTLGAVNVPVVCAGQLVFPGDVMVADDDGVTVVARAVADEVMEKAQTRIDAEEAKRQRLAAGELGLDIYDMRGRLADAGLTYVETLDELGDFNGIDCRGR</sequence>
<comment type="subunit">
    <text evidence="3">Homohexamer.</text>
</comment>
<feature type="binding site" evidence="9">
    <location>
        <position position="118"/>
    </location>
    <ligand>
        <name>Mg(2+)</name>
        <dbReference type="ChEBI" id="CHEBI:18420"/>
    </ligand>
</feature>
<dbReference type="SUPFAM" id="SSF89562">
    <property type="entry name" value="RraA-like"/>
    <property type="match status" value="1"/>
</dbReference>
<dbReference type="GO" id="GO:0032787">
    <property type="term" value="P:monocarboxylic acid metabolic process"/>
    <property type="evidence" value="ECO:0007669"/>
    <property type="project" value="UniProtKB-ARBA"/>
</dbReference>
<dbReference type="InterPro" id="IPR005493">
    <property type="entry name" value="RraA/RraA-like"/>
</dbReference>
<keyword evidence="10" id="KW-0175">Coiled coil</keyword>
<keyword evidence="11" id="KW-0808">Transferase</keyword>
<evidence type="ECO:0000313" key="11">
    <source>
        <dbReference type="EMBL" id="ABL61028.1"/>
    </source>
</evidence>
<evidence type="ECO:0000256" key="9">
    <source>
        <dbReference type="PIRSR" id="PIRSR605493-1"/>
    </source>
</evidence>
<evidence type="ECO:0000256" key="3">
    <source>
        <dbReference type="ARBA" id="ARBA00011643"/>
    </source>
</evidence>
<protein>
    <recommendedName>
        <fullName evidence="4">4-hydroxy-4-methyl-2-oxoglutarate aldolase</fullName>
        <ecNumber evidence="4">4.1.3.17</ecNumber>
    </recommendedName>
</protein>
<reference evidence="11" key="1">
    <citation type="journal article" date="2007" name="Environ. Microbiol.">
        <title>Proteorhodopsin photosystem gene clusters exhibit co-evolutionary trends and shared ancestry among diverse marine microbial phyla.</title>
        <authorList>
            <person name="McCarren J."/>
            <person name="Delong E.F."/>
        </authorList>
    </citation>
    <scope>NUCLEOTIDE SEQUENCE</scope>
</reference>
<dbReference type="FunFam" id="3.50.30.40:FF:000002">
    <property type="entry name" value="4-carboxy-4-hydroxy-2-oxoadipate aldolase/oxaloacetate decarboxylase"/>
    <property type="match status" value="1"/>
</dbReference>
<accession>A4GIL8</accession>
<comment type="similarity">
    <text evidence="8">Belongs to the LigK/PcmE family.</text>
</comment>
<evidence type="ECO:0000256" key="10">
    <source>
        <dbReference type="SAM" id="Coils"/>
    </source>
</evidence>
<dbReference type="AlphaFoldDB" id="A4GIL8"/>
<name>A4GIL8_9BACT</name>
<keyword evidence="5 9" id="KW-0479">Metal-binding</keyword>